<keyword evidence="3" id="KW-1185">Reference proteome</keyword>
<reference evidence="2 3" key="1">
    <citation type="submission" date="2019-12" db="EMBL/GenBank/DDBJ databases">
        <title>Whole genome shotgun sequence of Streptomyces hygroscopicus subsp. glebosus NBRC 13786.</title>
        <authorList>
            <person name="Ichikawa N."/>
            <person name="Kimura A."/>
            <person name="Kitahashi Y."/>
            <person name="Komaki H."/>
            <person name="Tamura T."/>
        </authorList>
    </citation>
    <scope>NUCLEOTIDE SEQUENCE [LARGE SCALE GENOMIC DNA]</scope>
    <source>
        <strain evidence="2 3">NBRC 13786</strain>
    </source>
</reference>
<evidence type="ECO:0000313" key="3">
    <source>
        <dbReference type="Proteomes" id="UP000430079"/>
    </source>
</evidence>
<gene>
    <name evidence="2" type="ORF">Sgleb_14160</name>
</gene>
<accession>A0A640SPN2</accession>
<evidence type="ECO:0000256" key="1">
    <source>
        <dbReference type="SAM" id="MobiDB-lite"/>
    </source>
</evidence>
<evidence type="ECO:0000313" key="2">
    <source>
        <dbReference type="EMBL" id="GFE13369.1"/>
    </source>
</evidence>
<sequence length="56" mass="6175">MPPSTPQPHNTMAANLPRPAKPDYSNVFIEPVYANSFSEVAPEDDLEVPATSRVDY</sequence>
<dbReference type="EMBL" id="BLIO01000001">
    <property type="protein sequence ID" value="GFE13369.1"/>
    <property type="molecule type" value="Genomic_DNA"/>
</dbReference>
<name>A0A640SPN2_9ACTN</name>
<dbReference type="AlphaFoldDB" id="A0A640SPN2"/>
<dbReference type="RefSeq" id="WP_190143543.1">
    <property type="nucleotide sequence ID" value="NZ_BLIO01000001.1"/>
</dbReference>
<dbReference type="Proteomes" id="UP000430079">
    <property type="component" value="Unassembled WGS sequence"/>
</dbReference>
<organism evidence="2 3">
    <name type="scientific">Streptomyces glebosus</name>
    <dbReference type="NCBI Taxonomy" id="249580"/>
    <lineage>
        <taxon>Bacteria</taxon>
        <taxon>Bacillati</taxon>
        <taxon>Actinomycetota</taxon>
        <taxon>Actinomycetes</taxon>
        <taxon>Kitasatosporales</taxon>
        <taxon>Streptomycetaceae</taxon>
        <taxon>Streptomyces</taxon>
    </lineage>
</organism>
<comment type="caution">
    <text evidence="2">The sequence shown here is derived from an EMBL/GenBank/DDBJ whole genome shotgun (WGS) entry which is preliminary data.</text>
</comment>
<protein>
    <submittedName>
        <fullName evidence="2">Uncharacterized protein</fullName>
    </submittedName>
</protein>
<feature type="region of interest" description="Disordered" evidence="1">
    <location>
        <begin position="1"/>
        <end position="21"/>
    </location>
</feature>
<proteinExistence type="predicted"/>